<reference evidence="1 2" key="1">
    <citation type="submission" date="2017-05" db="EMBL/GenBank/DDBJ databases">
        <title>The Genome Sequence of Enterococcus sp. 8G7_MSG3316.</title>
        <authorList>
            <consortium name="The Broad Institute Genomics Platform"/>
            <consortium name="The Broad Institute Genomic Center for Infectious Diseases"/>
            <person name="Earl A."/>
            <person name="Manson A."/>
            <person name="Schwartman J."/>
            <person name="Gilmore M."/>
            <person name="Abouelleil A."/>
            <person name="Cao P."/>
            <person name="Chapman S."/>
            <person name="Cusick C."/>
            <person name="Shea T."/>
            <person name="Young S."/>
            <person name="Neafsey D."/>
            <person name="Nusbaum C."/>
            <person name="Birren B."/>
        </authorList>
    </citation>
    <scope>NUCLEOTIDE SEQUENCE [LARGE SCALE GENOMIC DNA]</scope>
    <source>
        <strain evidence="1 2">8G7_MSG3316</strain>
    </source>
</reference>
<dbReference type="EMBL" id="NGKU01000001">
    <property type="protein sequence ID" value="OTN76439.1"/>
    <property type="molecule type" value="Genomic_DNA"/>
</dbReference>
<evidence type="ECO:0008006" key="3">
    <source>
        <dbReference type="Google" id="ProtNLM"/>
    </source>
</evidence>
<accession>A0A242A697</accession>
<organism evidence="1 2">
    <name type="scientific">Candidatus Enterococcus testudinis</name>
    <dbReference type="NCBI Taxonomy" id="1834191"/>
    <lineage>
        <taxon>Bacteria</taxon>
        <taxon>Bacillati</taxon>
        <taxon>Bacillota</taxon>
        <taxon>Bacilli</taxon>
        <taxon>Lactobacillales</taxon>
        <taxon>Enterococcaceae</taxon>
        <taxon>Enterococcus</taxon>
    </lineage>
</organism>
<gene>
    <name evidence="1" type="ORF">A5886_001516</name>
</gene>
<evidence type="ECO:0000313" key="2">
    <source>
        <dbReference type="Proteomes" id="UP000195043"/>
    </source>
</evidence>
<sequence length="281" mass="32555">MYYPYFRGKQYDLLALKNLLESDMLSQSIQPIIEPVKQSKTFWSLIELLAQKNHPCFIIDNPSAGDFLTDDGLQELAAIPLRKARIVDQPIETYETQPDMFIIHQAEAALESDWSNNQLPTLLSKEFRLLNHVQGPKIIMEDPFTRLPKNSFYTEYETELFSSRKKTYESLGFAGYCDFSIDSKIYYSSSYPSKRIAIHWLFPDDFDDLRIIHLVSDEDLATQKEKFLQVMVQLADHEQLFPTQTLGLQLLQESVQQNKFPGMGIIRKASVMNHLELASRM</sequence>
<dbReference type="STRING" id="1834191.A5886_001516"/>
<dbReference type="Proteomes" id="UP000195043">
    <property type="component" value="Unassembled WGS sequence"/>
</dbReference>
<dbReference type="RefSeq" id="WP_086276017.1">
    <property type="nucleotide sequence ID" value="NZ_NGKU01000001.1"/>
</dbReference>
<dbReference type="InterPro" id="IPR047727">
    <property type="entry name" value="Sce7725-like"/>
</dbReference>
<keyword evidence="2" id="KW-1185">Reference proteome</keyword>
<protein>
    <recommendedName>
        <fullName evidence="3">Sce7725 family protein</fullName>
    </recommendedName>
</protein>
<name>A0A242A697_9ENTE</name>
<comment type="caution">
    <text evidence="1">The sequence shown here is derived from an EMBL/GenBank/DDBJ whole genome shotgun (WGS) entry which is preliminary data.</text>
</comment>
<dbReference type="AlphaFoldDB" id="A0A242A697"/>
<dbReference type="NCBIfam" id="NF033831">
    <property type="entry name" value="sce7725_fam"/>
    <property type="match status" value="1"/>
</dbReference>
<dbReference type="OrthoDB" id="8910160at2"/>
<evidence type="ECO:0000313" key="1">
    <source>
        <dbReference type="EMBL" id="OTN76439.1"/>
    </source>
</evidence>
<proteinExistence type="predicted"/>